<evidence type="ECO:0000313" key="4">
    <source>
        <dbReference type="Proteomes" id="UP001501166"/>
    </source>
</evidence>
<evidence type="ECO:0000256" key="1">
    <source>
        <dbReference type="SAM" id="Phobius"/>
    </source>
</evidence>
<organism evidence="3 4">
    <name type="scientific">Alkalibacterium iburiense</name>
    <dbReference type="NCBI Taxonomy" id="290589"/>
    <lineage>
        <taxon>Bacteria</taxon>
        <taxon>Bacillati</taxon>
        <taxon>Bacillota</taxon>
        <taxon>Bacilli</taxon>
        <taxon>Lactobacillales</taxon>
        <taxon>Carnobacteriaceae</taxon>
        <taxon>Alkalibacterium</taxon>
    </lineage>
</organism>
<keyword evidence="1" id="KW-1133">Transmembrane helix</keyword>
<sequence>MKDFILRRQVVLYLVFYFLIILYLLTFPTTVSWFLFYAFTLLLIISYASSSHRLVVRDVSWHVNEANGIIFKVKLSSKRALPLFLSSLKLTLYKEDRRTQHHQTAFFNKYVTVTFQPILLKRGRHESLSLDIEGMSLFGLWVKRATHSIPVDIDIYPLVMRKSSRANLMKEIHPLLSHAHHSVLHDFYVKELRAFQNRDSLSDIDWKTSMRRNQWMVKEYEREEEAPIDLIFYGQASEQFEALLSLTYSLFMEWHAVIKDNVFIIGRFKYGIETRQGKQAFLTVQPAQDSKELHRCLNESLKPGRKPIIVTSKTHSLPVLRSPNQTYLILDDDYLHHFKTE</sequence>
<dbReference type="PANTHER" id="PTHR34351:SF2">
    <property type="entry name" value="DUF58 DOMAIN-CONTAINING PROTEIN"/>
    <property type="match status" value="1"/>
</dbReference>
<feature type="domain" description="DUF58" evidence="2">
    <location>
        <begin position="191"/>
        <end position="250"/>
    </location>
</feature>
<comment type="caution">
    <text evidence="3">The sequence shown here is derived from an EMBL/GenBank/DDBJ whole genome shotgun (WGS) entry which is preliminary data.</text>
</comment>
<proteinExistence type="predicted"/>
<keyword evidence="4" id="KW-1185">Reference proteome</keyword>
<feature type="transmembrane region" description="Helical" evidence="1">
    <location>
        <begin position="10"/>
        <end position="27"/>
    </location>
</feature>
<dbReference type="Pfam" id="PF01882">
    <property type="entry name" value="DUF58"/>
    <property type="match status" value="1"/>
</dbReference>
<dbReference type="RefSeq" id="WP_343754670.1">
    <property type="nucleotide sequence ID" value="NZ_BAAACW010000068.1"/>
</dbReference>
<gene>
    <name evidence="3" type="ORF">GCM10008932_11510</name>
</gene>
<keyword evidence="1" id="KW-0812">Transmembrane</keyword>
<reference evidence="3 4" key="1">
    <citation type="journal article" date="2019" name="Int. J. Syst. Evol. Microbiol.">
        <title>The Global Catalogue of Microorganisms (GCM) 10K type strain sequencing project: providing services to taxonomists for standard genome sequencing and annotation.</title>
        <authorList>
            <consortium name="The Broad Institute Genomics Platform"/>
            <consortium name="The Broad Institute Genome Sequencing Center for Infectious Disease"/>
            <person name="Wu L."/>
            <person name="Ma J."/>
        </authorList>
    </citation>
    <scope>NUCLEOTIDE SEQUENCE [LARGE SCALE GENOMIC DNA]</scope>
    <source>
        <strain evidence="3 4">JCM 12662</strain>
    </source>
</reference>
<accession>A0ABN0XC92</accession>
<dbReference type="Proteomes" id="UP001501166">
    <property type="component" value="Unassembled WGS sequence"/>
</dbReference>
<dbReference type="EMBL" id="BAAACW010000068">
    <property type="protein sequence ID" value="GAA0360605.1"/>
    <property type="molecule type" value="Genomic_DNA"/>
</dbReference>
<protein>
    <recommendedName>
        <fullName evidence="2">DUF58 domain-containing protein</fullName>
    </recommendedName>
</protein>
<evidence type="ECO:0000313" key="3">
    <source>
        <dbReference type="EMBL" id="GAA0360605.1"/>
    </source>
</evidence>
<dbReference type="PANTHER" id="PTHR34351">
    <property type="entry name" value="SLR1927 PROTEIN-RELATED"/>
    <property type="match status" value="1"/>
</dbReference>
<name>A0ABN0XC92_9LACT</name>
<keyword evidence="1" id="KW-0472">Membrane</keyword>
<dbReference type="InterPro" id="IPR002881">
    <property type="entry name" value="DUF58"/>
</dbReference>
<evidence type="ECO:0000259" key="2">
    <source>
        <dbReference type="Pfam" id="PF01882"/>
    </source>
</evidence>